<dbReference type="AlphaFoldDB" id="A0AAV4Q0A9"/>
<evidence type="ECO:0000313" key="1">
    <source>
        <dbReference type="EMBL" id="GIY01889.1"/>
    </source>
</evidence>
<accession>A0AAV4Q0A9</accession>
<proteinExistence type="predicted"/>
<protein>
    <submittedName>
        <fullName evidence="1">Uncharacterized protein</fullName>
    </submittedName>
</protein>
<comment type="caution">
    <text evidence="1">The sequence shown here is derived from an EMBL/GenBank/DDBJ whole genome shotgun (WGS) entry which is preliminary data.</text>
</comment>
<name>A0AAV4Q0A9_CAEEX</name>
<evidence type="ECO:0000313" key="2">
    <source>
        <dbReference type="Proteomes" id="UP001054945"/>
    </source>
</evidence>
<organism evidence="1 2">
    <name type="scientific">Caerostris extrusa</name>
    <name type="common">Bark spider</name>
    <name type="synonym">Caerostris bankana</name>
    <dbReference type="NCBI Taxonomy" id="172846"/>
    <lineage>
        <taxon>Eukaryota</taxon>
        <taxon>Metazoa</taxon>
        <taxon>Ecdysozoa</taxon>
        <taxon>Arthropoda</taxon>
        <taxon>Chelicerata</taxon>
        <taxon>Arachnida</taxon>
        <taxon>Araneae</taxon>
        <taxon>Araneomorphae</taxon>
        <taxon>Entelegynae</taxon>
        <taxon>Araneoidea</taxon>
        <taxon>Araneidae</taxon>
        <taxon>Caerostris</taxon>
    </lineage>
</organism>
<keyword evidence="2" id="KW-1185">Reference proteome</keyword>
<reference evidence="1 2" key="1">
    <citation type="submission" date="2021-06" db="EMBL/GenBank/DDBJ databases">
        <title>Caerostris extrusa draft genome.</title>
        <authorList>
            <person name="Kono N."/>
            <person name="Arakawa K."/>
        </authorList>
    </citation>
    <scope>NUCLEOTIDE SEQUENCE [LARGE SCALE GENOMIC DNA]</scope>
</reference>
<dbReference type="Proteomes" id="UP001054945">
    <property type="component" value="Unassembled WGS sequence"/>
</dbReference>
<dbReference type="EMBL" id="BPLR01005379">
    <property type="protein sequence ID" value="GIY01889.1"/>
    <property type="molecule type" value="Genomic_DNA"/>
</dbReference>
<sequence length="183" mass="20462">MEYFSSNVLYAVAFYKSTSSNHTNQEKKYHTFFSSLLYPGKDLPPQTLDLLLFVGILTKSSRPSAYRRPSSGRAPRLSIKSGVSLKSPLLLVYSNASIRKSRTAHADDNWLLPYNGHAFSSACQAAPRPPLLACNYRFATEGSVFRVKEVLNSVAALEFRFSAINCAASAHLCHMYRRTTPCW</sequence>
<gene>
    <name evidence="1" type="ORF">CEXT_457601</name>
</gene>